<reference evidence="1" key="2">
    <citation type="journal article" date="2021" name="PeerJ">
        <title>Extensive microbial diversity within the chicken gut microbiome revealed by metagenomics and culture.</title>
        <authorList>
            <person name="Gilroy R."/>
            <person name="Ravi A."/>
            <person name="Getino M."/>
            <person name="Pursley I."/>
            <person name="Horton D.L."/>
            <person name="Alikhan N.F."/>
            <person name="Baker D."/>
            <person name="Gharbi K."/>
            <person name="Hall N."/>
            <person name="Watson M."/>
            <person name="Adriaenssens E.M."/>
            <person name="Foster-Nyarko E."/>
            <person name="Jarju S."/>
            <person name="Secka A."/>
            <person name="Antonio M."/>
            <person name="Oren A."/>
            <person name="Chaudhuri R.R."/>
            <person name="La Ragione R."/>
            <person name="Hildebrand F."/>
            <person name="Pallen M.J."/>
        </authorList>
    </citation>
    <scope>NUCLEOTIDE SEQUENCE</scope>
    <source>
        <strain evidence="1">CHK165-10780</strain>
    </source>
</reference>
<organism evidence="1 2">
    <name type="scientific">Candidatus Faecenecus gallistercoris</name>
    <dbReference type="NCBI Taxonomy" id="2840793"/>
    <lineage>
        <taxon>Bacteria</taxon>
        <taxon>Bacillati</taxon>
        <taxon>Bacillota</taxon>
        <taxon>Bacillota incertae sedis</taxon>
        <taxon>Candidatus Faecenecus</taxon>
    </lineage>
</organism>
<comment type="caution">
    <text evidence="1">The sequence shown here is derived from an EMBL/GenBank/DDBJ whole genome shotgun (WGS) entry which is preliminary data.</text>
</comment>
<gene>
    <name evidence="1" type="ORF">IAC85_04590</name>
</gene>
<evidence type="ECO:0000313" key="1">
    <source>
        <dbReference type="EMBL" id="HIQ65000.1"/>
    </source>
</evidence>
<sequence length="209" mass="24964">MLYVYDILLNFTDVHTYLNFFEWENKKELTHVKKIPLLKIPNYQLKEIYENRIQLQDAIWAKLQGKAKASGKKNLTTFLLTDGMKVFAVAFNSKSVLEMRSELLADDEDDIVQLGDDLPFTKLEYRILNKTYQKRFCTRKEMTIKAYLKSEFLKAYQKEDKNKLMYLYKDYFNQNETDIKTMYESLTSSLEQIDSKHKKLYDLLQLVKK</sequence>
<dbReference type="AlphaFoldDB" id="A0A9D1CKM8"/>
<dbReference type="EMBL" id="DVFU01000091">
    <property type="protein sequence ID" value="HIQ65000.1"/>
    <property type="molecule type" value="Genomic_DNA"/>
</dbReference>
<name>A0A9D1CKM8_9FIRM</name>
<accession>A0A9D1CKM8</accession>
<dbReference type="Proteomes" id="UP000886725">
    <property type="component" value="Unassembled WGS sequence"/>
</dbReference>
<protein>
    <submittedName>
        <fullName evidence="1">Uncharacterized protein</fullName>
    </submittedName>
</protein>
<proteinExistence type="predicted"/>
<reference evidence="1" key="1">
    <citation type="submission" date="2020-10" db="EMBL/GenBank/DDBJ databases">
        <authorList>
            <person name="Gilroy R."/>
        </authorList>
    </citation>
    <scope>NUCLEOTIDE SEQUENCE</scope>
    <source>
        <strain evidence="1">CHK165-10780</strain>
    </source>
</reference>
<evidence type="ECO:0000313" key="2">
    <source>
        <dbReference type="Proteomes" id="UP000886725"/>
    </source>
</evidence>